<feature type="transmembrane region" description="Helical" evidence="9">
    <location>
        <begin position="141"/>
        <end position="167"/>
    </location>
</feature>
<feature type="transmembrane region" description="Helical" evidence="9">
    <location>
        <begin position="196"/>
        <end position="216"/>
    </location>
</feature>
<sequence length="468" mass="49983">MPEERKHRDISLGGAVLIFGIILSIIVVGRLILGFDVALLLMFIGMFTTAVYVFHYRFTWEELFDKGVVPMIARASGAIMILLTVGPLIAAWMLSGTIPYLIYTGLQLLSPKSFLMAAFVICALSSTMTGTSWGTAATFGVAFMGIAQGLGVPLAAAAGAVVAGAYFGDKLSPVSDTTVLAAAVAEVEVVDHIRSMLWTTIPAFLVSLAVYGYVGSNASGEIDLTSVNEILGGISKTFKMTPLVLVPPLAVLVLAYRRYPTLPVLWIAIVLAVPLAMMQGYDLTTIVKSMASGPKIVTEVASLDKLLSRGGLAFMSGSVVVVFFAYIFAGQLEYTGTFRKICSSLKESFIGNSKGRFVVSASVTGILTGLGTGNSYLSEIVPGTMYKDLADDMNISRRVLSRTLEDSGTVVVPLIPWSAAGIYMSTVLGVSVFEYVPWAILCYLGFLTAWFYGFTGIAIWPSDKKKTA</sequence>
<evidence type="ECO:0000256" key="9">
    <source>
        <dbReference type="SAM" id="Phobius"/>
    </source>
</evidence>
<evidence type="ECO:0000256" key="5">
    <source>
        <dbReference type="ARBA" id="ARBA00022692"/>
    </source>
</evidence>
<dbReference type="InterPro" id="IPR052180">
    <property type="entry name" value="NhaC_Na-H+_Antiporter"/>
</dbReference>
<proteinExistence type="inferred from homology"/>
<keyword evidence="2" id="KW-0813">Transport</keyword>
<dbReference type="GO" id="GO:0005886">
    <property type="term" value="C:plasma membrane"/>
    <property type="evidence" value="ECO:0007669"/>
    <property type="project" value="UniProtKB-SubCell"/>
</dbReference>
<feature type="transmembrane region" description="Helical" evidence="9">
    <location>
        <begin position="357"/>
        <end position="377"/>
    </location>
</feature>
<feature type="domain" description="Na+/H+ antiporter NhaC-like C-terminal" evidence="10">
    <location>
        <begin position="164"/>
        <end position="457"/>
    </location>
</feature>
<keyword evidence="7 9" id="KW-0472">Membrane</keyword>
<evidence type="ECO:0000256" key="2">
    <source>
        <dbReference type="ARBA" id="ARBA00022448"/>
    </source>
</evidence>
<keyword evidence="3" id="KW-0050">Antiport</keyword>
<evidence type="ECO:0000259" key="10">
    <source>
        <dbReference type="Pfam" id="PF03553"/>
    </source>
</evidence>
<accession>A0A4V3HGE2</accession>
<dbReference type="GO" id="GO:0015297">
    <property type="term" value="F:antiporter activity"/>
    <property type="evidence" value="ECO:0007669"/>
    <property type="project" value="UniProtKB-KW"/>
</dbReference>
<dbReference type="Proteomes" id="UP000295066">
    <property type="component" value="Unassembled WGS sequence"/>
</dbReference>
<dbReference type="InterPro" id="IPR004770">
    <property type="entry name" value="Na/H_antiport_NhaC"/>
</dbReference>
<comment type="caution">
    <text evidence="11">The sequence shown here is derived from an EMBL/GenBank/DDBJ whole genome shotgun (WGS) entry which is preliminary data.</text>
</comment>
<dbReference type="InterPro" id="IPR018461">
    <property type="entry name" value="Na/H_Antiport_NhaC-like_C"/>
</dbReference>
<reference evidence="11 12" key="1">
    <citation type="submission" date="2019-03" db="EMBL/GenBank/DDBJ databases">
        <title>Genomic Encyclopedia of Type Strains, Phase IV (KMG-IV): sequencing the most valuable type-strain genomes for metagenomic binning, comparative biology and taxonomic classification.</title>
        <authorList>
            <person name="Goeker M."/>
        </authorList>
    </citation>
    <scope>NUCLEOTIDE SEQUENCE [LARGE SCALE GENOMIC DNA]</scope>
    <source>
        <strain evidence="11 12">DSM 25964</strain>
    </source>
</reference>
<protein>
    <submittedName>
        <fullName evidence="11">Transporter (NhaC family)</fullName>
    </submittedName>
</protein>
<feature type="transmembrane region" description="Helical" evidence="9">
    <location>
        <begin position="262"/>
        <end position="281"/>
    </location>
</feature>
<feature type="transmembrane region" description="Helical" evidence="9">
    <location>
        <begin position="312"/>
        <end position="329"/>
    </location>
</feature>
<evidence type="ECO:0000256" key="7">
    <source>
        <dbReference type="ARBA" id="ARBA00023136"/>
    </source>
</evidence>
<keyword evidence="5 9" id="KW-0812">Transmembrane</keyword>
<name>A0A4V3HGE2_9BACT</name>
<dbReference type="PANTHER" id="PTHR33451">
    <property type="entry name" value="MALATE-2H(+)/NA(+)-LACTATE ANTIPORTER"/>
    <property type="match status" value="1"/>
</dbReference>
<dbReference type="EMBL" id="SORI01000007">
    <property type="protein sequence ID" value="TDY60841.1"/>
    <property type="molecule type" value="Genomic_DNA"/>
</dbReference>
<evidence type="ECO:0000256" key="6">
    <source>
        <dbReference type="ARBA" id="ARBA00022989"/>
    </source>
</evidence>
<evidence type="ECO:0000256" key="4">
    <source>
        <dbReference type="ARBA" id="ARBA00022475"/>
    </source>
</evidence>
<dbReference type="AlphaFoldDB" id="A0A4V3HGE2"/>
<feature type="transmembrane region" description="Helical" evidence="9">
    <location>
        <begin position="438"/>
        <end position="460"/>
    </location>
</feature>
<dbReference type="PANTHER" id="PTHR33451:SF3">
    <property type="entry name" value="MALATE-2H(+)_NA(+)-LACTATE ANTIPORTER"/>
    <property type="match status" value="1"/>
</dbReference>
<evidence type="ECO:0000256" key="1">
    <source>
        <dbReference type="ARBA" id="ARBA00004651"/>
    </source>
</evidence>
<evidence type="ECO:0000256" key="8">
    <source>
        <dbReference type="ARBA" id="ARBA00038435"/>
    </source>
</evidence>
<keyword evidence="6 9" id="KW-1133">Transmembrane helix</keyword>
<keyword evidence="4" id="KW-1003">Cell membrane</keyword>
<dbReference type="NCBIfam" id="TIGR00931">
    <property type="entry name" value="antiport_nhaC"/>
    <property type="match status" value="1"/>
</dbReference>
<feature type="transmembrane region" description="Helical" evidence="9">
    <location>
        <begin position="39"/>
        <end position="58"/>
    </location>
</feature>
<organism evidence="11 12">
    <name type="scientific">Aminivibrio pyruvatiphilus</name>
    <dbReference type="NCBI Taxonomy" id="1005740"/>
    <lineage>
        <taxon>Bacteria</taxon>
        <taxon>Thermotogati</taxon>
        <taxon>Synergistota</taxon>
        <taxon>Synergistia</taxon>
        <taxon>Synergistales</taxon>
        <taxon>Aminobacteriaceae</taxon>
        <taxon>Aminivibrio</taxon>
    </lineage>
</organism>
<evidence type="ECO:0000313" key="12">
    <source>
        <dbReference type="Proteomes" id="UP000295066"/>
    </source>
</evidence>
<comment type="subcellular location">
    <subcellularLocation>
        <location evidence="1">Cell membrane</location>
        <topology evidence="1">Multi-pass membrane protein</topology>
    </subcellularLocation>
</comment>
<comment type="similarity">
    <text evidence="8">Belongs to the NhaC Na(+)/H(+) (TC 2.A.35) antiporter family.</text>
</comment>
<feature type="transmembrane region" description="Helical" evidence="9">
    <location>
        <begin position="79"/>
        <end position="102"/>
    </location>
</feature>
<feature type="transmembrane region" description="Helical" evidence="9">
    <location>
        <begin position="410"/>
        <end position="432"/>
    </location>
</feature>
<dbReference type="RefSeq" id="WP_133957408.1">
    <property type="nucleotide sequence ID" value="NZ_SORI01000007.1"/>
</dbReference>
<dbReference type="OrthoDB" id="9762978at2"/>
<dbReference type="Pfam" id="PF03553">
    <property type="entry name" value="Na_H_antiporter"/>
    <property type="match status" value="1"/>
</dbReference>
<evidence type="ECO:0000313" key="11">
    <source>
        <dbReference type="EMBL" id="TDY60841.1"/>
    </source>
</evidence>
<feature type="transmembrane region" description="Helical" evidence="9">
    <location>
        <begin position="12"/>
        <end position="33"/>
    </location>
</feature>
<feature type="transmembrane region" description="Helical" evidence="9">
    <location>
        <begin position="114"/>
        <end position="134"/>
    </location>
</feature>
<keyword evidence="12" id="KW-1185">Reference proteome</keyword>
<gene>
    <name evidence="11" type="ORF">C8D99_10748</name>
</gene>
<evidence type="ECO:0000256" key="3">
    <source>
        <dbReference type="ARBA" id="ARBA00022449"/>
    </source>
</evidence>